<evidence type="ECO:0000313" key="4">
    <source>
        <dbReference type="EMBL" id="KAF0032682.1"/>
    </source>
</evidence>
<dbReference type="GeneTree" id="ENSGT00390000018570"/>
<dbReference type="RefSeq" id="XP_035470441.1">
    <property type="nucleotide sequence ID" value="XM_035614548.2"/>
</dbReference>
<gene>
    <name evidence="5" type="primary">cdr2a</name>
    <name evidence="4" type="ORF">F2P81_014972</name>
</gene>
<evidence type="ECO:0000313" key="5">
    <source>
        <dbReference type="Ensembl" id="ENSSMAP00000025480.2"/>
    </source>
</evidence>
<reference evidence="5" key="3">
    <citation type="submission" date="2023-05" db="EMBL/GenBank/DDBJ databases">
        <title>High-quality long-read genome of Scophthalmus maximus.</title>
        <authorList>
            <person name="Lien S."/>
            <person name="Martinez P."/>
        </authorList>
    </citation>
    <scope>NUCLEOTIDE SEQUENCE [LARGE SCALE GENOMIC DNA]</scope>
</reference>
<accession>A0A6A4SQS3</accession>
<name>A0A6A4SQS3_SCOMX</name>
<reference evidence="5" key="4">
    <citation type="submission" date="2025-05" db="UniProtKB">
        <authorList>
            <consortium name="Ensembl"/>
        </authorList>
    </citation>
    <scope>IDENTIFICATION</scope>
</reference>
<evidence type="ECO:0000256" key="2">
    <source>
        <dbReference type="ARBA" id="ARBA00023054"/>
    </source>
</evidence>
<dbReference type="Ensembl" id="ENSSMAT00000025790.2">
    <property type="protein sequence ID" value="ENSSMAP00000025480.2"/>
    <property type="gene ID" value="ENSSMAG00000015607.2"/>
</dbReference>
<dbReference type="Proteomes" id="UP000694558">
    <property type="component" value="Chromosome 19"/>
</dbReference>
<dbReference type="Bgee" id="ENSSMAG00000015607">
    <property type="expression patterns" value="Expressed in actinopterygian pyloric caecum and 6 other cell types or tissues"/>
</dbReference>
<dbReference type="PANTHER" id="PTHR19232">
    <property type="entry name" value="CENTROCORTIN FAMILY MEMBER"/>
    <property type="match status" value="1"/>
</dbReference>
<dbReference type="InterPro" id="IPR026079">
    <property type="entry name" value="CDR2"/>
</dbReference>
<feature type="coiled-coil region" evidence="3">
    <location>
        <begin position="212"/>
        <end position="246"/>
    </location>
</feature>
<organism evidence="4 6">
    <name type="scientific">Scophthalmus maximus</name>
    <name type="common">Turbot</name>
    <name type="synonym">Psetta maxima</name>
    <dbReference type="NCBI Taxonomy" id="52904"/>
    <lineage>
        <taxon>Eukaryota</taxon>
        <taxon>Metazoa</taxon>
        <taxon>Chordata</taxon>
        <taxon>Craniata</taxon>
        <taxon>Vertebrata</taxon>
        <taxon>Euteleostomi</taxon>
        <taxon>Actinopterygii</taxon>
        <taxon>Neopterygii</taxon>
        <taxon>Teleostei</taxon>
        <taxon>Neoteleostei</taxon>
        <taxon>Acanthomorphata</taxon>
        <taxon>Carangaria</taxon>
        <taxon>Pleuronectiformes</taxon>
        <taxon>Pleuronectoidei</taxon>
        <taxon>Scophthalmidae</taxon>
        <taxon>Scophthalmus</taxon>
    </lineage>
</organism>
<dbReference type="PANTHER" id="PTHR19232:SF1">
    <property type="entry name" value="CEREBELLAR DEGENERATION-RELATED PROTEIN 2"/>
    <property type="match status" value="1"/>
</dbReference>
<dbReference type="EMBL" id="VEVO01000013">
    <property type="protein sequence ID" value="KAF0032682.1"/>
    <property type="molecule type" value="Genomic_DNA"/>
</dbReference>
<comment type="similarity">
    <text evidence="1">Belongs to the CDR2 family.</text>
</comment>
<dbReference type="GeneID" id="118288448"/>
<sequence>MLTDMILEEEFDKSAESWHHPQDLEHDLHLAAELGKTLLDRNHELEQALQQMYSTNQEQLQEIEYLAKQVDLLRQMNDQHAKMYEQLDSAARDLEQGNRRLVQDNRLAQQRIHSLTETVDGLQTNMDELQTQVDELKASQAERKKRELSEQRRNLGAQSVSCLKELYDLHHDRHLSHDALRVDGLWSPQGSFYGRDRGQDPEEENASLQRSVQTLQVQIAVERSRREAAERESEMTASENEGLEQRLSLLSGCWARQKELEAEVEQLRHLWRADCAKSRPDQLLLPETVFFASEEKPSLVQSDMEEKVENEEQGRYRRQRCNSDSVLRASNPDEIRRGHEQLCVRRAEAVKQKGISLLNEVDAQYSALQVKYDELLQRCHQATDGLSHKAVQTSHCPPASNRTRRRRSSTALSDLTLVLEDGQQPEYKALFKEIFTCIQKTKEDLGENSCADRDTTSHSSAH</sequence>
<evidence type="ECO:0000256" key="3">
    <source>
        <dbReference type="SAM" id="Coils"/>
    </source>
</evidence>
<protein>
    <submittedName>
        <fullName evidence="5">Cerebellar degeneration-related protein 2a</fullName>
    </submittedName>
</protein>
<reference evidence="4 6" key="1">
    <citation type="submission" date="2019-06" db="EMBL/GenBank/DDBJ databases">
        <title>Draft genomes of female and male turbot (Scophthalmus maximus).</title>
        <authorList>
            <person name="Xu H."/>
            <person name="Xu X.-W."/>
            <person name="Shao C."/>
            <person name="Chen S."/>
        </authorList>
    </citation>
    <scope>NUCLEOTIDE SEQUENCE [LARGE SCALE GENOMIC DNA]</scope>
    <source>
        <strain evidence="4">Ysfricsl-2016a</strain>
        <tissue evidence="4">Blood</tissue>
    </source>
</reference>
<dbReference type="AlphaFoldDB" id="A0A6A4SQS3"/>
<keyword evidence="2 3" id="KW-0175">Coiled coil</keyword>
<dbReference type="OrthoDB" id="10059415at2759"/>
<feature type="coiled-coil region" evidence="3">
    <location>
        <begin position="42"/>
        <end position="158"/>
    </location>
</feature>
<evidence type="ECO:0000256" key="1">
    <source>
        <dbReference type="ARBA" id="ARBA00009019"/>
    </source>
</evidence>
<evidence type="ECO:0000313" key="6">
    <source>
        <dbReference type="Proteomes" id="UP000438429"/>
    </source>
</evidence>
<proteinExistence type="inferred from homology"/>
<reference evidence="5" key="2">
    <citation type="submission" date="2020-05" db="EMBL/GenBank/DDBJ databases">
        <authorList>
            <person name="Moser M."/>
        </authorList>
    </citation>
    <scope>NUCLEOTIDE SEQUENCE [LARGE SCALE GENOMIC DNA]</scope>
</reference>
<dbReference type="Proteomes" id="UP000438429">
    <property type="component" value="Unassembled WGS sequence"/>
</dbReference>
<dbReference type="CTD" id="100148175"/>